<dbReference type="EMBL" id="JACEGQ020000170">
    <property type="protein sequence ID" value="KAH8479510.1"/>
    <property type="molecule type" value="Genomic_DNA"/>
</dbReference>
<sequence length="102" mass="11394">QFSTARVPFAVSSTVPSLLAQTGTPSSVDSAKRVDKSQHRGRYRCGCHPLALARMIHFFSCGWPLWLIRGLGLPLSKRPLLEACQNSSFSFNIKLEEEFSLR</sequence>
<dbReference type="AlphaFoldDB" id="A0A8T2WEN5"/>
<evidence type="ECO:0000313" key="1">
    <source>
        <dbReference type="EMBL" id="KAH8479510.1"/>
    </source>
</evidence>
<comment type="caution">
    <text evidence="1">The sequence shown here is derived from an EMBL/GenBank/DDBJ whole genome shotgun (WGS) entry which is preliminary data.</text>
</comment>
<protein>
    <submittedName>
        <fullName evidence="1">Uncharacterized protein</fullName>
    </submittedName>
</protein>
<accession>A0A8T2WEN5</accession>
<organism evidence="1 2">
    <name type="scientific">Populus deltoides</name>
    <name type="common">Eastern poplar</name>
    <name type="synonym">Eastern cottonwood</name>
    <dbReference type="NCBI Taxonomy" id="3696"/>
    <lineage>
        <taxon>Eukaryota</taxon>
        <taxon>Viridiplantae</taxon>
        <taxon>Streptophyta</taxon>
        <taxon>Embryophyta</taxon>
        <taxon>Tracheophyta</taxon>
        <taxon>Spermatophyta</taxon>
        <taxon>Magnoliopsida</taxon>
        <taxon>eudicotyledons</taxon>
        <taxon>Gunneridae</taxon>
        <taxon>Pentapetalae</taxon>
        <taxon>rosids</taxon>
        <taxon>fabids</taxon>
        <taxon>Malpighiales</taxon>
        <taxon>Salicaceae</taxon>
        <taxon>Saliceae</taxon>
        <taxon>Populus</taxon>
    </lineage>
</organism>
<dbReference type="Proteomes" id="UP000807159">
    <property type="component" value="Unassembled WGS sequence"/>
</dbReference>
<evidence type="ECO:0000313" key="2">
    <source>
        <dbReference type="Proteomes" id="UP000807159"/>
    </source>
</evidence>
<feature type="non-terminal residue" evidence="1">
    <location>
        <position position="1"/>
    </location>
</feature>
<feature type="non-terminal residue" evidence="1">
    <location>
        <position position="102"/>
    </location>
</feature>
<gene>
    <name evidence="1" type="ORF">H0E87_031591</name>
</gene>
<name>A0A8T2WEN5_POPDE</name>
<keyword evidence="2" id="KW-1185">Reference proteome</keyword>
<reference evidence="1" key="1">
    <citation type="journal article" date="2021" name="J. Hered.">
        <title>Genome Assembly of Salicaceae Populus deltoides (Eastern Cottonwood) I-69 Based on Nanopore Sequencing and Hi-C Technologies.</title>
        <authorList>
            <person name="Bai S."/>
            <person name="Wu H."/>
            <person name="Zhang J."/>
            <person name="Pan Z."/>
            <person name="Zhao W."/>
            <person name="Li Z."/>
            <person name="Tong C."/>
        </authorList>
    </citation>
    <scope>NUCLEOTIDE SEQUENCE</scope>
    <source>
        <tissue evidence="1">Leaf</tissue>
    </source>
</reference>
<proteinExistence type="predicted"/>